<accession>A0A2G9HYX0</accession>
<keyword evidence="6" id="KW-1185">Reference proteome</keyword>
<organism evidence="5 6">
    <name type="scientific">Handroanthus impetiginosus</name>
    <dbReference type="NCBI Taxonomy" id="429701"/>
    <lineage>
        <taxon>Eukaryota</taxon>
        <taxon>Viridiplantae</taxon>
        <taxon>Streptophyta</taxon>
        <taxon>Embryophyta</taxon>
        <taxon>Tracheophyta</taxon>
        <taxon>Spermatophyta</taxon>
        <taxon>Magnoliopsida</taxon>
        <taxon>eudicotyledons</taxon>
        <taxon>Gunneridae</taxon>
        <taxon>Pentapetalae</taxon>
        <taxon>asterids</taxon>
        <taxon>lamiids</taxon>
        <taxon>Lamiales</taxon>
        <taxon>Bignoniaceae</taxon>
        <taxon>Crescentiina</taxon>
        <taxon>Tabebuia alliance</taxon>
        <taxon>Handroanthus</taxon>
    </lineage>
</organism>
<dbReference type="EMBL" id="NKXS01000704">
    <property type="protein sequence ID" value="PIN22714.1"/>
    <property type="molecule type" value="Genomic_DNA"/>
</dbReference>
<dbReference type="Proteomes" id="UP000231279">
    <property type="component" value="Unassembled WGS sequence"/>
</dbReference>
<feature type="region of interest" description="Disordered" evidence="1">
    <location>
        <begin position="69"/>
        <end position="90"/>
    </location>
</feature>
<dbReference type="Pfam" id="PF23654">
    <property type="entry name" value="ARM_LIN_2nd"/>
    <property type="match status" value="1"/>
</dbReference>
<dbReference type="STRING" id="429701.A0A2G9HYX0"/>
<dbReference type="PANTHER" id="PTHR35549">
    <property type="entry name" value="OS04G0584500 PROTEIN"/>
    <property type="match status" value="1"/>
</dbReference>
<feature type="region of interest" description="Disordered" evidence="1">
    <location>
        <begin position="1"/>
        <end position="30"/>
    </location>
</feature>
<dbReference type="Gene3D" id="1.25.10.10">
    <property type="entry name" value="Leucine-rich Repeat Variant"/>
    <property type="match status" value="1"/>
</dbReference>
<proteinExistence type="predicted"/>
<dbReference type="InterPro" id="IPR011989">
    <property type="entry name" value="ARM-like"/>
</dbReference>
<protein>
    <submittedName>
        <fullName evidence="5">Uncharacterized protein</fullName>
    </submittedName>
</protein>
<dbReference type="OrthoDB" id="635642at2759"/>
<feature type="domain" description="Putative E3 ubiquitin-protein ligase LIN N-terminal" evidence="2">
    <location>
        <begin position="95"/>
        <end position="312"/>
    </location>
</feature>
<evidence type="ECO:0000259" key="3">
    <source>
        <dbReference type="Pfam" id="PF23628"/>
    </source>
</evidence>
<gene>
    <name evidence="5" type="ORF">CDL12_04568</name>
</gene>
<feature type="domain" description="Putative E3 ubiquitin-protein ligase LIN ARM repeats" evidence="4">
    <location>
        <begin position="443"/>
        <end position="603"/>
    </location>
</feature>
<dbReference type="InterPro" id="IPR016024">
    <property type="entry name" value="ARM-type_fold"/>
</dbReference>
<feature type="domain" description="Putative E3 ubiquitin-protein ligase LIN ARM-like" evidence="3">
    <location>
        <begin position="604"/>
        <end position="970"/>
    </location>
</feature>
<name>A0A2G9HYX0_9LAMI</name>
<sequence>MASSLHKLLSEEGVQQPKSGKLKKKVKFKERNGQEESIRLPIYICHDRRSFDSSFHRSEMALSLKSSSVFSSRRGGSGSERSNTPRRDEPTIDDVAIKAMVSILTGYIGQYLRDKSFRQSIREKCRSCFETSRKKHSDNEIFAHMEIGIQTIERLVESQDIKKEMDLESLQKSIKILNIVASLDSTQNSYLSACAHLYLSIVYKIAKNDKISAKHLLGVFGDSPFLARTHLLPELWEHFFLPHLLHLKIWYNKELDFLASSGYSDKEKKIKALNEQYNDRMDSGTSRFALYYKEWLKVGSRVPSIPSVPLPSKASYARTRRKSLESSTSNGAISNKSLYQAVFGPIVKGRSMDLDKNGASKNVWDLEGEEEVEEDIKHCNYIEKKAVVHRRSSSQSCRIQRAELWSDSQKSDYFRFLGCRNEPTESFVQGHYISSKEKIKYNDETNEAIATLCSSRSLSDCEMAIRAVSEAWLNSQTSTITETLLSQASVIQGIMEVLYMSNDDEILELGISILAELVNRSEINRQFILSSDPQLDVSVRLLRSSSLFLKAAALLYLLKPKARQMISMEWIPLVLRVLEFGDQFQTLFTVRCSPHEAAYYLLDQLLTGFDEDKNLENARQIIALGGLSLLVRRMEVGDISEKSKITQVLLYCIQADGSCRHYLAKNLKKEIIISILVLGKQTNLHKHALGLLTELLCLSRRDERLECLTGLMKGWDCLNMMNVLLVQLQRAQPEERPIIAVVLLQLDLMGDPSTYSVYREEAIDAIVKALDCLVFDEKVQEVLARALLILGGHFSYTGEPEIERRLLKKAGLNENVENSLHGKDISIDGHINLHEEDKTRENWQRKAAVVLLTSGNRRLLTALSDSIANSIPCLARASLITVCWMSIELHSHGDKDLQLAACSILAPQLIECLNDKNANFAGKILASFSLYSLTKGTDYLSGQSRLETEVLDCLHKLSRVTWTAEEMILLMTNNSSKMLSLSVV</sequence>
<dbReference type="InterPro" id="IPR055566">
    <property type="entry name" value="ARM_LIN"/>
</dbReference>
<evidence type="ECO:0000259" key="4">
    <source>
        <dbReference type="Pfam" id="PF23654"/>
    </source>
</evidence>
<feature type="compositionally biased region" description="Low complexity" evidence="1">
    <location>
        <begin position="69"/>
        <end position="82"/>
    </location>
</feature>
<comment type="caution">
    <text evidence="5">The sequence shown here is derived from an EMBL/GenBank/DDBJ whole genome shotgun (WGS) entry which is preliminary data.</text>
</comment>
<dbReference type="InterPro" id="IPR056512">
    <property type="entry name" value="LIN_N"/>
</dbReference>
<dbReference type="SUPFAM" id="SSF48371">
    <property type="entry name" value="ARM repeat"/>
    <property type="match status" value="1"/>
</dbReference>
<dbReference type="Pfam" id="PF23628">
    <property type="entry name" value="ARM_LIN_C"/>
    <property type="match status" value="1"/>
</dbReference>
<evidence type="ECO:0000256" key="1">
    <source>
        <dbReference type="SAM" id="MobiDB-lite"/>
    </source>
</evidence>
<evidence type="ECO:0000313" key="6">
    <source>
        <dbReference type="Proteomes" id="UP000231279"/>
    </source>
</evidence>
<dbReference type="Pfam" id="PF23568">
    <property type="entry name" value="ARM_LIN"/>
    <property type="match status" value="1"/>
</dbReference>
<dbReference type="PANTHER" id="PTHR35549:SF3">
    <property type="entry name" value="E3 UBIQUITIN-PROTEIN LIGASE LIN"/>
    <property type="match status" value="1"/>
</dbReference>
<evidence type="ECO:0000259" key="2">
    <source>
        <dbReference type="Pfam" id="PF23568"/>
    </source>
</evidence>
<reference evidence="6" key="1">
    <citation type="journal article" date="2018" name="Gigascience">
        <title>Genome assembly of the Pink Ipe (Handroanthus impetiginosus, Bignoniaceae), a highly valued, ecologically keystone Neotropical timber forest tree.</title>
        <authorList>
            <person name="Silva-Junior O.B."/>
            <person name="Grattapaglia D."/>
            <person name="Novaes E."/>
            <person name="Collevatti R.G."/>
        </authorList>
    </citation>
    <scope>NUCLEOTIDE SEQUENCE [LARGE SCALE GENOMIC DNA]</scope>
    <source>
        <strain evidence="6">cv. UFG-1</strain>
    </source>
</reference>
<evidence type="ECO:0000313" key="5">
    <source>
        <dbReference type="EMBL" id="PIN22714.1"/>
    </source>
</evidence>
<dbReference type="InterPro" id="IPR056514">
    <property type="entry name" value="ARM_LIN_2nd"/>
</dbReference>
<dbReference type="AlphaFoldDB" id="A0A2G9HYX0"/>